<sequence>MSNQTKNLTSFLRKAKVIS</sequence>
<dbReference type="AlphaFoldDB" id="A0A2P2QJG7"/>
<protein>
    <submittedName>
        <fullName evidence="1">Uncharacterized protein</fullName>
    </submittedName>
</protein>
<name>A0A2P2QJG7_RHIMU</name>
<evidence type="ECO:0000313" key="1">
    <source>
        <dbReference type="EMBL" id="MBX67139.1"/>
    </source>
</evidence>
<accession>A0A2P2QJG7</accession>
<reference evidence="1" key="1">
    <citation type="submission" date="2018-02" db="EMBL/GenBank/DDBJ databases">
        <title>Rhizophora mucronata_Transcriptome.</title>
        <authorList>
            <person name="Meera S.P."/>
            <person name="Sreeshan A."/>
            <person name="Augustine A."/>
        </authorList>
    </citation>
    <scope>NUCLEOTIDE SEQUENCE</scope>
    <source>
        <tissue evidence="1">Leaf</tissue>
    </source>
</reference>
<proteinExistence type="predicted"/>
<organism evidence="1">
    <name type="scientific">Rhizophora mucronata</name>
    <name type="common">Asiatic mangrove</name>
    <dbReference type="NCBI Taxonomy" id="61149"/>
    <lineage>
        <taxon>Eukaryota</taxon>
        <taxon>Viridiplantae</taxon>
        <taxon>Streptophyta</taxon>
        <taxon>Embryophyta</taxon>
        <taxon>Tracheophyta</taxon>
        <taxon>Spermatophyta</taxon>
        <taxon>Magnoliopsida</taxon>
        <taxon>eudicotyledons</taxon>
        <taxon>Gunneridae</taxon>
        <taxon>Pentapetalae</taxon>
        <taxon>rosids</taxon>
        <taxon>fabids</taxon>
        <taxon>Malpighiales</taxon>
        <taxon>Rhizophoraceae</taxon>
        <taxon>Rhizophora</taxon>
    </lineage>
</organism>
<dbReference type="EMBL" id="GGEC01086655">
    <property type="protein sequence ID" value="MBX67139.1"/>
    <property type="molecule type" value="Transcribed_RNA"/>
</dbReference>